<name>A0A0L7TFI4_9GAMM</name>
<sequence>MIFASKGYLNQQEKSPSLNVFLSLIKTEKQFCCGVIKHHFNSLIADAYQQHPLPVDRMQKVMAHYKEAYGEQLTFNDVLIFKNIFH</sequence>
<reference evidence="3 4" key="1">
    <citation type="journal article" date="2015" name="Int. J. Syst. Evol. Microbiol.">
        <title>Erwinia iniecta sp. nov., isolated from Russian wheat aphids (Diuraphis noxia).</title>
        <authorList>
            <person name="Campillo T."/>
            <person name="Luna E."/>
            <person name="Portier P."/>
            <person name="Fischer-Le Saux M."/>
            <person name="Lapitan N."/>
            <person name="Tisserat N.A."/>
            <person name="Leach J.E."/>
        </authorList>
    </citation>
    <scope>NUCLEOTIDE SEQUENCE [LARGE SCALE GENOMIC DNA]</scope>
    <source>
        <strain evidence="1 4">B120</strain>
        <strain evidence="2 3">B149</strain>
    </source>
</reference>
<accession>A0A0L7TFI4</accession>
<evidence type="ECO:0000313" key="2">
    <source>
        <dbReference type="EMBL" id="KOC94137.1"/>
    </source>
</evidence>
<gene>
    <name evidence="1" type="ORF">NG42_10200</name>
    <name evidence="2" type="ORF">NG43_06745</name>
</gene>
<dbReference type="Proteomes" id="UP000036851">
    <property type="component" value="Unassembled WGS sequence"/>
</dbReference>
<dbReference type="PATRIC" id="fig|1560201.3.peg.2171"/>
<dbReference type="STRING" id="1560201.NG42_10200"/>
<protein>
    <submittedName>
        <fullName evidence="2">Uncharacterized protein</fullName>
    </submittedName>
</protein>
<evidence type="ECO:0000313" key="4">
    <source>
        <dbReference type="Proteomes" id="UP000037088"/>
    </source>
</evidence>
<keyword evidence="4" id="KW-1185">Reference proteome</keyword>
<evidence type="ECO:0000313" key="3">
    <source>
        <dbReference type="Proteomes" id="UP000036851"/>
    </source>
</evidence>
<proteinExistence type="predicted"/>
<dbReference type="EMBL" id="JRXF01000008">
    <property type="protein sequence ID" value="KOC94137.1"/>
    <property type="molecule type" value="Genomic_DNA"/>
</dbReference>
<comment type="caution">
    <text evidence="2">The sequence shown here is derived from an EMBL/GenBank/DDBJ whole genome shotgun (WGS) entry which is preliminary data.</text>
</comment>
<dbReference type="EMBL" id="JRXE01000012">
    <property type="protein sequence ID" value="KOC90141.1"/>
    <property type="molecule type" value="Genomic_DNA"/>
</dbReference>
<dbReference type="Proteomes" id="UP000037088">
    <property type="component" value="Unassembled WGS sequence"/>
</dbReference>
<organism evidence="2 3">
    <name type="scientific">Winslowiella iniecta</name>
    <dbReference type="NCBI Taxonomy" id="1560201"/>
    <lineage>
        <taxon>Bacteria</taxon>
        <taxon>Pseudomonadati</taxon>
        <taxon>Pseudomonadota</taxon>
        <taxon>Gammaproteobacteria</taxon>
        <taxon>Enterobacterales</taxon>
        <taxon>Erwiniaceae</taxon>
        <taxon>Winslowiella</taxon>
    </lineage>
</organism>
<dbReference type="AlphaFoldDB" id="A0A0L7TFI4"/>
<evidence type="ECO:0000313" key="1">
    <source>
        <dbReference type="EMBL" id="KOC90141.1"/>
    </source>
</evidence>